<dbReference type="Pfam" id="PF07849">
    <property type="entry name" value="DUF1641"/>
    <property type="match status" value="1"/>
</dbReference>
<proteinExistence type="predicted"/>
<protein>
    <recommendedName>
        <fullName evidence="3">DUF1641 domain-containing protein</fullName>
    </recommendedName>
</protein>
<accession>A0A1G9P066</accession>
<evidence type="ECO:0008006" key="3">
    <source>
        <dbReference type="Google" id="ProtNLM"/>
    </source>
</evidence>
<reference evidence="1 2" key="1">
    <citation type="submission" date="2016-10" db="EMBL/GenBank/DDBJ databases">
        <authorList>
            <person name="de Groot N.N."/>
        </authorList>
    </citation>
    <scope>NUCLEOTIDE SEQUENCE [LARGE SCALE GENOMIC DNA]</scope>
    <source>
        <strain evidence="1 2">DSM 25186</strain>
    </source>
</reference>
<dbReference type="AlphaFoldDB" id="A0A1G9P066"/>
<dbReference type="OrthoDB" id="1491368at2"/>
<keyword evidence="2" id="KW-1185">Reference proteome</keyword>
<dbReference type="EMBL" id="FNFO01000009">
    <property type="protein sequence ID" value="SDL91953.1"/>
    <property type="molecule type" value="Genomic_DNA"/>
</dbReference>
<sequence length="248" mass="27108">MSTYSPPPTQRSTPTQPSAATLETILAKLETMEQTLQQLAHVMSPVPDAMATATDLLDAYAARQQEQGQDPEENTRQALLLLERLTRSHTLHHLQTLLQVADQSPELVAHLVDLTDTWADQAADRGIDLEDRLKRLQALVVQATAPLVLEKAEALVALTAQADELMSFAVDQVDDSIRTLQDRGLDPHALADDGLQLMAMLAAAYRQTKQAPPRSVGPLGLLKALSDPDFQKFLGFVTQLGKHVGQQL</sequence>
<evidence type="ECO:0000313" key="1">
    <source>
        <dbReference type="EMBL" id="SDL91953.1"/>
    </source>
</evidence>
<dbReference type="Proteomes" id="UP000198510">
    <property type="component" value="Unassembled WGS sequence"/>
</dbReference>
<dbReference type="STRING" id="1075417.SAMN05421823_10932"/>
<gene>
    <name evidence="1" type="ORF">SAMN05421823_10932</name>
</gene>
<organism evidence="1 2">
    <name type="scientific">Catalinimonas alkaloidigena</name>
    <dbReference type="NCBI Taxonomy" id="1075417"/>
    <lineage>
        <taxon>Bacteria</taxon>
        <taxon>Pseudomonadati</taxon>
        <taxon>Bacteroidota</taxon>
        <taxon>Cytophagia</taxon>
        <taxon>Cytophagales</taxon>
        <taxon>Catalimonadaceae</taxon>
        <taxon>Catalinimonas</taxon>
    </lineage>
</organism>
<dbReference type="RefSeq" id="WP_089685469.1">
    <property type="nucleotide sequence ID" value="NZ_FNFO01000009.1"/>
</dbReference>
<name>A0A1G9P066_9BACT</name>
<evidence type="ECO:0000313" key="2">
    <source>
        <dbReference type="Proteomes" id="UP000198510"/>
    </source>
</evidence>
<dbReference type="InterPro" id="IPR012440">
    <property type="entry name" value="DUF1641"/>
</dbReference>